<dbReference type="AlphaFoldDB" id="A0A1H7T0P8"/>
<organism evidence="2 3">
    <name type="scientific">Parapedobacter koreensis</name>
    <dbReference type="NCBI Taxonomy" id="332977"/>
    <lineage>
        <taxon>Bacteria</taxon>
        <taxon>Pseudomonadati</taxon>
        <taxon>Bacteroidota</taxon>
        <taxon>Sphingobacteriia</taxon>
        <taxon>Sphingobacteriales</taxon>
        <taxon>Sphingobacteriaceae</taxon>
        <taxon>Parapedobacter</taxon>
    </lineage>
</organism>
<reference evidence="3" key="1">
    <citation type="submission" date="2016-10" db="EMBL/GenBank/DDBJ databases">
        <authorList>
            <person name="Varghese N."/>
            <person name="Submissions S."/>
        </authorList>
    </citation>
    <scope>NUCLEOTIDE SEQUENCE [LARGE SCALE GENOMIC DNA]</scope>
    <source>
        <strain evidence="3">Jip14</strain>
    </source>
</reference>
<evidence type="ECO:0000256" key="1">
    <source>
        <dbReference type="SAM" id="MobiDB-lite"/>
    </source>
</evidence>
<dbReference type="EMBL" id="FNZR01000010">
    <property type="protein sequence ID" value="SEL78492.1"/>
    <property type="molecule type" value="Genomic_DNA"/>
</dbReference>
<evidence type="ECO:0000313" key="2">
    <source>
        <dbReference type="EMBL" id="SEL78492.1"/>
    </source>
</evidence>
<keyword evidence="3" id="KW-1185">Reference proteome</keyword>
<protein>
    <recommendedName>
        <fullName evidence="4">Lipoprotein</fullName>
    </recommendedName>
</protein>
<dbReference type="PROSITE" id="PS51257">
    <property type="entry name" value="PROKAR_LIPOPROTEIN"/>
    <property type="match status" value="1"/>
</dbReference>
<accession>A0A1H7T0P8</accession>
<evidence type="ECO:0008006" key="4">
    <source>
        <dbReference type="Google" id="ProtNLM"/>
    </source>
</evidence>
<feature type="region of interest" description="Disordered" evidence="1">
    <location>
        <begin position="26"/>
        <end position="65"/>
    </location>
</feature>
<dbReference type="STRING" id="332977.SAMN05421740_11024"/>
<proteinExistence type="predicted"/>
<evidence type="ECO:0000313" key="3">
    <source>
        <dbReference type="Proteomes" id="UP000198916"/>
    </source>
</evidence>
<gene>
    <name evidence="2" type="ORF">SAMN05421740_11024</name>
</gene>
<name>A0A1H7T0P8_9SPHI</name>
<sequence length="65" mass="7290">MKNDKTMKMLIIIITCVVLLSCTHTPPRGNDPVRRDSISDSIHPLDTTVDRLDPDSVADTPKVRF</sequence>
<dbReference type="Proteomes" id="UP000198916">
    <property type="component" value="Unassembled WGS sequence"/>
</dbReference>